<comment type="caution">
    <text evidence="1">The sequence shown here is derived from an EMBL/GenBank/DDBJ whole genome shotgun (WGS) entry which is preliminary data.</text>
</comment>
<protein>
    <submittedName>
        <fullName evidence="1">Uncharacterized protein</fullName>
    </submittedName>
</protein>
<organism evidence="1">
    <name type="scientific">marine sediment metagenome</name>
    <dbReference type="NCBI Taxonomy" id="412755"/>
    <lineage>
        <taxon>unclassified sequences</taxon>
        <taxon>metagenomes</taxon>
        <taxon>ecological metagenomes</taxon>
    </lineage>
</organism>
<dbReference type="AlphaFoldDB" id="A0A0F9T4Q7"/>
<reference evidence="1" key="1">
    <citation type="journal article" date="2015" name="Nature">
        <title>Complex archaea that bridge the gap between prokaryotes and eukaryotes.</title>
        <authorList>
            <person name="Spang A."/>
            <person name="Saw J.H."/>
            <person name="Jorgensen S.L."/>
            <person name="Zaremba-Niedzwiedzka K."/>
            <person name="Martijn J."/>
            <person name="Lind A.E."/>
            <person name="van Eijk R."/>
            <person name="Schleper C."/>
            <person name="Guy L."/>
            <person name="Ettema T.J."/>
        </authorList>
    </citation>
    <scope>NUCLEOTIDE SEQUENCE</scope>
</reference>
<sequence length="78" mass="9351">MNRLHKLYYRIFYKDVEFDEFDSSYYGFFSNGERLHGIILGHNPIRVTNQPERNCGIYMCNGCKKEYNQTWTAESLVK</sequence>
<accession>A0A0F9T4Q7</accession>
<proteinExistence type="predicted"/>
<name>A0A0F9T4Q7_9ZZZZ</name>
<gene>
    <name evidence="1" type="ORF">LCGC14_0372160</name>
</gene>
<dbReference type="EMBL" id="LAZR01000298">
    <property type="protein sequence ID" value="KKN76190.1"/>
    <property type="molecule type" value="Genomic_DNA"/>
</dbReference>
<evidence type="ECO:0000313" key="1">
    <source>
        <dbReference type="EMBL" id="KKN76190.1"/>
    </source>
</evidence>